<dbReference type="InterPro" id="IPR033932">
    <property type="entry name" value="YtcJ-like"/>
</dbReference>
<dbReference type="Pfam" id="PF07969">
    <property type="entry name" value="Amidohydro_3"/>
    <property type="match status" value="1"/>
</dbReference>
<dbReference type="PANTHER" id="PTHR22642">
    <property type="entry name" value="IMIDAZOLONEPROPIONASE"/>
    <property type="match status" value="1"/>
</dbReference>
<name>A0A6I1FGH2_9BACI</name>
<dbReference type="RefSeq" id="WP_152150310.1">
    <property type="nucleotide sequence ID" value="NZ_WEIO01000003.1"/>
</dbReference>
<evidence type="ECO:0000313" key="2">
    <source>
        <dbReference type="EMBL" id="KAB7707346.1"/>
    </source>
</evidence>
<dbReference type="Gene3D" id="3.10.310.70">
    <property type="match status" value="1"/>
</dbReference>
<keyword evidence="2" id="KW-0378">Hydrolase</keyword>
<dbReference type="InterPro" id="IPR011059">
    <property type="entry name" value="Metal-dep_hydrolase_composite"/>
</dbReference>
<protein>
    <submittedName>
        <fullName evidence="2">Amidohydrolase family protein</fullName>
    </submittedName>
</protein>
<dbReference type="CDD" id="cd01300">
    <property type="entry name" value="YtcJ_like"/>
    <property type="match status" value="1"/>
</dbReference>
<dbReference type="SUPFAM" id="SSF51338">
    <property type="entry name" value="Composite domain of metallo-dependent hydrolases"/>
    <property type="match status" value="1"/>
</dbReference>
<dbReference type="GO" id="GO:0016810">
    <property type="term" value="F:hydrolase activity, acting on carbon-nitrogen (but not peptide) bonds"/>
    <property type="evidence" value="ECO:0007669"/>
    <property type="project" value="InterPro"/>
</dbReference>
<dbReference type="InterPro" id="IPR032466">
    <property type="entry name" value="Metal_Hydrolase"/>
</dbReference>
<dbReference type="PANTHER" id="PTHR22642:SF2">
    <property type="entry name" value="PROTEIN LONG AFTER FAR-RED 3"/>
    <property type="match status" value="1"/>
</dbReference>
<sequence length="555" mass="61279">MNIDLIIKNANIVTLDEKNTAAKSLLVSAGKIVKICSESEPDIQGYIIDSRTQEIDLNGATLLPGFIDTHSHLLMYGEMLNFIDCRSPLNSNIEDILQKVREKAEQTPPGNWIMGWGYDDTLLEEKRHPMRADFDQVSPNHPVFIRHISGHFATVNSKALELAGLTEETQDPPGGFFGRDKAGKLDGVIHEIPALEKIIPALPVPSEEENIENIAKGAQVYLAQGITTCTDAGVGLDKGIAELDAHLAAINSGRNPMNMRLMIMNHLLNEDGPFANYTAEGLQVELKRKSNNKAQLDSAKHFQDGSIQGYTAALRKPYYSDSSKIGELLNEQQAFNEELLDLHNRGFRIAIHGNGDRAIESNIEALGNAIKSSPRDDHRHRIEHVQTASFEDLQTMKQLGIAASFFINHVYYWGERHRDIFLGPERASRLNPLAEAVDLDLLFTLHSDCPITPISPLFSVWAAANRLTSKGNVLGENQKIDVLTALKSMTIYGAKLNFEENEKGTIEVGKKADFAVLAQDPLTCPPEDIKDISVAATIIDGKVVWENSAVPVTLR</sequence>
<comment type="caution">
    <text evidence="2">The sequence shown here is derived from an EMBL/GenBank/DDBJ whole genome shotgun (WGS) entry which is preliminary data.</text>
</comment>
<evidence type="ECO:0000259" key="1">
    <source>
        <dbReference type="Pfam" id="PF07969"/>
    </source>
</evidence>
<keyword evidence="3" id="KW-1185">Reference proteome</keyword>
<reference evidence="2 3" key="1">
    <citation type="submission" date="2019-10" db="EMBL/GenBank/DDBJ databases">
        <title>Bacillus aerolatum sp. nov., isolated from bioaerosol of sport playgrounds.</title>
        <authorList>
            <person name="Chen P."/>
            <person name="Zhang G."/>
        </authorList>
    </citation>
    <scope>NUCLEOTIDE SEQUENCE [LARGE SCALE GENOMIC DNA]</scope>
    <source>
        <strain evidence="2 3">CX253</strain>
    </source>
</reference>
<dbReference type="AlphaFoldDB" id="A0A6I1FGH2"/>
<dbReference type="InterPro" id="IPR013108">
    <property type="entry name" value="Amidohydro_3"/>
</dbReference>
<accession>A0A6I1FGH2</accession>
<feature type="domain" description="Amidohydrolase 3" evidence="1">
    <location>
        <begin position="53"/>
        <end position="544"/>
    </location>
</feature>
<organism evidence="2 3">
    <name type="scientific">Bacillus aerolatus</name>
    <dbReference type="NCBI Taxonomy" id="2653354"/>
    <lineage>
        <taxon>Bacteria</taxon>
        <taxon>Bacillati</taxon>
        <taxon>Bacillota</taxon>
        <taxon>Bacilli</taxon>
        <taxon>Bacillales</taxon>
        <taxon>Bacillaceae</taxon>
        <taxon>Bacillus</taxon>
    </lineage>
</organism>
<dbReference type="Gene3D" id="3.20.20.140">
    <property type="entry name" value="Metal-dependent hydrolases"/>
    <property type="match status" value="1"/>
</dbReference>
<proteinExistence type="predicted"/>
<dbReference type="SUPFAM" id="SSF51556">
    <property type="entry name" value="Metallo-dependent hydrolases"/>
    <property type="match status" value="1"/>
</dbReference>
<evidence type="ECO:0000313" key="3">
    <source>
        <dbReference type="Proteomes" id="UP000429595"/>
    </source>
</evidence>
<dbReference type="Gene3D" id="2.30.40.10">
    <property type="entry name" value="Urease, subunit C, domain 1"/>
    <property type="match status" value="1"/>
</dbReference>
<dbReference type="EMBL" id="WEIO01000003">
    <property type="protein sequence ID" value="KAB7707346.1"/>
    <property type="molecule type" value="Genomic_DNA"/>
</dbReference>
<gene>
    <name evidence="2" type="ORF">F9802_06220</name>
</gene>
<dbReference type="Proteomes" id="UP000429595">
    <property type="component" value="Unassembled WGS sequence"/>
</dbReference>